<dbReference type="EC" id="1.14.-.-" evidence="3"/>
<reference evidence="3 4" key="1">
    <citation type="submission" date="2023-06" db="EMBL/GenBank/DDBJ databases">
        <title>Aquibacillus rhizosphaerae LR5S19.</title>
        <authorList>
            <person name="Sun J.-Q."/>
        </authorList>
    </citation>
    <scope>NUCLEOTIDE SEQUENCE [LARGE SCALE GENOMIC DNA]</scope>
    <source>
        <strain evidence="3 4">LR5S19</strain>
    </source>
</reference>
<evidence type="ECO:0000313" key="3">
    <source>
        <dbReference type="EMBL" id="MDL4842773.1"/>
    </source>
</evidence>
<dbReference type="Gene3D" id="3.30.70.100">
    <property type="match status" value="1"/>
</dbReference>
<proteinExistence type="predicted"/>
<dbReference type="PROSITE" id="PS51725">
    <property type="entry name" value="ABM"/>
    <property type="match status" value="1"/>
</dbReference>
<keyword evidence="4" id="KW-1185">Reference proteome</keyword>
<evidence type="ECO:0000256" key="1">
    <source>
        <dbReference type="SAM" id="MobiDB-lite"/>
    </source>
</evidence>
<dbReference type="PANTHER" id="PTHR34474:SF2">
    <property type="entry name" value="SIGNAL TRANSDUCTION PROTEIN TRAP"/>
    <property type="match status" value="1"/>
</dbReference>
<feature type="region of interest" description="Disordered" evidence="1">
    <location>
        <begin position="132"/>
        <end position="154"/>
    </location>
</feature>
<comment type="caution">
    <text evidence="3">The sequence shown here is derived from an EMBL/GenBank/DDBJ whole genome shotgun (WGS) entry which is preliminary data.</text>
</comment>
<evidence type="ECO:0000259" key="2">
    <source>
        <dbReference type="PROSITE" id="PS51725"/>
    </source>
</evidence>
<feature type="domain" description="ABM" evidence="2">
    <location>
        <begin position="66"/>
        <end position="153"/>
    </location>
</feature>
<dbReference type="InterPro" id="IPR050404">
    <property type="entry name" value="Heme-degrading_MO"/>
</dbReference>
<dbReference type="Pfam" id="PF03992">
    <property type="entry name" value="ABM"/>
    <property type="match status" value="1"/>
</dbReference>
<dbReference type="Proteomes" id="UP001235343">
    <property type="component" value="Unassembled WGS sequence"/>
</dbReference>
<dbReference type="InterPro" id="IPR007138">
    <property type="entry name" value="ABM_dom"/>
</dbReference>
<dbReference type="RefSeq" id="WP_285934066.1">
    <property type="nucleotide sequence ID" value="NZ_JASTZU010000063.1"/>
</dbReference>
<keyword evidence="3" id="KW-0503">Monooxygenase</keyword>
<organism evidence="3 4">
    <name type="scientific">Aquibacillus rhizosphaerae</name>
    <dbReference type="NCBI Taxonomy" id="3051431"/>
    <lineage>
        <taxon>Bacteria</taxon>
        <taxon>Bacillati</taxon>
        <taxon>Bacillota</taxon>
        <taxon>Bacilli</taxon>
        <taxon>Bacillales</taxon>
        <taxon>Bacillaceae</taxon>
        <taxon>Aquibacillus</taxon>
    </lineage>
</organism>
<dbReference type="SUPFAM" id="SSF54909">
    <property type="entry name" value="Dimeric alpha+beta barrel"/>
    <property type="match status" value="1"/>
</dbReference>
<feature type="compositionally biased region" description="Basic and acidic residues" evidence="1">
    <location>
        <begin position="132"/>
        <end position="148"/>
    </location>
</feature>
<accession>A0ABT7LA79</accession>
<evidence type="ECO:0000313" key="4">
    <source>
        <dbReference type="Proteomes" id="UP001235343"/>
    </source>
</evidence>
<dbReference type="PANTHER" id="PTHR34474">
    <property type="entry name" value="SIGNAL TRANSDUCTION PROTEIN TRAP"/>
    <property type="match status" value="1"/>
</dbReference>
<dbReference type="EMBL" id="JASTZU010000063">
    <property type="protein sequence ID" value="MDL4842773.1"/>
    <property type="molecule type" value="Genomic_DNA"/>
</dbReference>
<dbReference type="GO" id="GO:0004497">
    <property type="term" value="F:monooxygenase activity"/>
    <property type="evidence" value="ECO:0007669"/>
    <property type="project" value="UniProtKB-KW"/>
</dbReference>
<sequence length="171" mass="19724">MHAYMTNGTLDYLSKVANKHPQLNILFLEDQDKTVVYYEADKPTIFEAARKYDIVVSSGNLKEDGFVVMNNIPVTDEGKPIFESQFKKRASLIDNTPGFYGLRVLRPFQGNTYVVMVQWQDEASYEMWKDSDSFKKSHSKTDKTEKKPPYTAGPSYVTTYKMVDFEEEQNS</sequence>
<name>A0ABT7LA79_9BACI</name>
<dbReference type="InterPro" id="IPR011008">
    <property type="entry name" value="Dimeric_a/b-barrel"/>
</dbReference>
<protein>
    <submittedName>
        <fullName evidence="3">Antibiotic biosynthesis monooxygenase</fullName>
        <ecNumber evidence="3">1.14.-.-</ecNumber>
    </submittedName>
</protein>
<keyword evidence="3" id="KW-0560">Oxidoreductase</keyword>
<gene>
    <name evidence="3" type="ORF">QQS35_20270</name>
</gene>